<accession>K1J156</accession>
<evidence type="ECO:0000313" key="3">
    <source>
        <dbReference type="Proteomes" id="UP000006087"/>
    </source>
</evidence>
<dbReference type="EMBL" id="AGWU01000018">
    <property type="protein sequence ID" value="EKB20068.1"/>
    <property type="molecule type" value="Genomic_DNA"/>
</dbReference>
<dbReference type="HOGENOM" id="CLU_1529430_0_0_6"/>
<dbReference type="AlphaFoldDB" id="K1J156"/>
<gene>
    <name evidence="2" type="ORF">HMPREF1168_02016</name>
</gene>
<protein>
    <recommendedName>
        <fullName evidence="4">Lipoprotein</fullName>
    </recommendedName>
</protein>
<dbReference type="PATRIC" id="fig|1073383.3.peg.2027"/>
<evidence type="ECO:0000313" key="2">
    <source>
        <dbReference type="EMBL" id="EKB20068.1"/>
    </source>
</evidence>
<dbReference type="RefSeq" id="WP_005344063.1">
    <property type="nucleotide sequence ID" value="NZ_JH823256.1"/>
</dbReference>
<comment type="caution">
    <text evidence="2">The sequence shown here is derived from an EMBL/GenBank/DDBJ whole genome shotgun (WGS) entry which is preliminary data.</text>
</comment>
<keyword evidence="1" id="KW-0732">Signal</keyword>
<dbReference type="Proteomes" id="UP000006087">
    <property type="component" value="Unassembled WGS sequence"/>
</dbReference>
<name>K1J156_AERVE</name>
<sequence length="175" mass="19556">MKMKSSKYIAIAVLLSTSGCALPIMAADTADLNYQDIGWVKQELSDRGFVKGSAPSSTVEYWWNQQDQQCIRLAVKHGKVNDISDEQRDECGAVVQRSHSSTPSHDHKQRLAVNQMPNYCLNFAAEDLGRYKDDVSTLPAEKSHGKYVVPGQSDEIFFECTFSKDGSFLGMNLKR</sequence>
<evidence type="ECO:0008006" key="4">
    <source>
        <dbReference type="Google" id="ProtNLM"/>
    </source>
</evidence>
<proteinExistence type="predicted"/>
<feature type="signal peptide" evidence="1">
    <location>
        <begin position="1"/>
        <end position="26"/>
    </location>
</feature>
<reference evidence="2 3" key="1">
    <citation type="submission" date="2012-06" db="EMBL/GenBank/DDBJ databases">
        <title>The Genome Sequence of Aeromonas veronii AMC34.</title>
        <authorList>
            <consortium name="The Broad Institute Genome Sequencing Platform"/>
            <person name="Earl A."/>
            <person name="Ward D."/>
            <person name="Feldgarden M."/>
            <person name="Gevers D."/>
            <person name="Graf J."/>
            <person name="Tomasi A."/>
            <person name="Horneman A."/>
            <person name="Walker B."/>
            <person name="Young S.K."/>
            <person name="Zeng Q."/>
            <person name="Gargeya S."/>
            <person name="Fitzgerald M."/>
            <person name="Haas B."/>
            <person name="Abouelleil A."/>
            <person name="Alvarado L."/>
            <person name="Arachchi H.M."/>
            <person name="Berlin A.M."/>
            <person name="Chapman S.B."/>
            <person name="Goldberg J."/>
            <person name="Griggs A."/>
            <person name="Gujja S."/>
            <person name="Hansen M."/>
            <person name="Howarth C."/>
            <person name="Imamovic A."/>
            <person name="Larimer J."/>
            <person name="McCowan C."/>
            <person name="Montmayeur A."/>
            <person name="Murphy C."/>
            <person name="Neiman D."/>
            <person name="Pearson M."/>
            <person name="Priest M."/>
            <person name="Roberts A."/>
            <person name="Saif S."/>
            <person name="Shea T."/>
            <person name="Sisk P."/>
            <person name="Sykes S."/>
            <person name="Wortman J."/>
            <person name="Nusbaum C."/>
            <person name="Birren B."/>
        </authorList>
    </citation>
    <scope>NUCLEOTIDE SEQUENCE [LARGE SCALE GENOMIC DNA]</scope>
    <source>
        <strain evidence="2 3">AMC34</strain>
    </source>
</reference>
<evidence type="ECO:0000256" key="1">
    <source>
        <dbReference type="SAM" id="SignalP"/>
    </source>
</evidence>
<organism evidence="2 3">
    <name type="scientific">Aeromonas veronii AMC34</name>
    <dbReference type="NCBI Taxonomy" id="1073383"/>
    <lineage>
        <taxon>Bacteria</taxon>
        <taxon>Pseudomonadati</taxon>
        <taxon>Pseudomonadota</taxon>
        <taxon>Gammaproteobacteria</taxon>
        <taxon>Aeromonadales</taxon>
        <taxon>Aeromonadaceae</taxon>
        <taxon>Aeromonas</taxon>
    </lineage>
</organism>
<dbReference type="PROSITE" id="PS51257">
    <property type="entry name" value="PROKAR_LIPOPROTEIN"/>
    <property type="match status" value="1"/>
</dbReference>
<feature type="chain" id="PRO_5003845894" description="Lipoprotein" evidence="1">
    <location>
        <begin position="27"/>
        <end position="175"/>
    </location>
</feature>